<dbReference type="EMBL" id="JXTC01000012">
    <property type="protein sequence ID" value="POO00512.1"/>
    <property type="molecule type" value="Genomic_DNA"/>
</dbReference>
<gene>
    <name evidence="2" type="ORF">TorRG33x02_035860</name>
</gene>
<evidence type="ECO:0000313" key="2">
    <source>
        <dbReference type="EMBL" id="POO00512.1"/>
    </source>
</evidence>
<dbReference type="PANTHER" id="PTHR48449:SF1">
    <property type="entry name" value="DUF1985 DOMAIN-CONTAINING PROTEIN"/>
    <property type="match status" value="1"/>
</dbReference>
<organism evidence="2 3">
    <name type="scientific">Trema orientale</name>
    <name type="common">Charcoal tree</name>
    <name type="synonym">Celtis orientalis</name>
    <dbReference type="NCBI Taxonomy" id="63057"/>
    <lineage>
        <taxon>Eukaryota</taxon>
        <taxon>Viridiplantae</taxon>
        <taxon>Streptophyta</taxon>
        <taxon>Embryophyta</taxon>
        <taxon>Tracheophyta</taxon>
        <taxon>Spermatophyta</taxon>
        <taxon>Magnoliopsida</taxon>
        <taxon>eudicotyledons</taxon>
        <taxon>Gunneridae</taxon>
        <taxon>Pentapetalae</taxon>
        <taxon>rosids</taxon>
        <taxon>fabids</taxon>
        <taxon>Rosales</taxon>
        <taxon>Cannabaceae</taxon>
        <taxon>Trema</taxon>
    </lineage>
</organism>
<dbReference type="Proteomes" id="UP000237000">
    <property type="component" value="Unassembled WGS sequence"/>
</dbReference>
<evidence type="ECO:0000259" key="1">
    <source>
        <dbReference type="Pfam" id="PF09331"/>
    </source>
</evidence>
<sequence>MTRFQSKDRLNNLDKYFKNYSSLNQIILEKCFKESKFANDKDAVSMAYLYLVSNFLYSTVKYKLVNKDVMHMYESGEFKYRPWGKELLSITLKYLKVALNINSMKYNVSKKNDESKKLKISKKSSNVHKLHGFPLAFQI</sequence>
<accession>A0A2P5FRX3</accession>
<dbReference type="InterPro" id="IPR015410">
    <property type="entry name" value="DUF1985"/>
</dbReference>
<dbReference type="InParanoid" id="A0A2P5FRX3"/>
<keyword evidence="3" id="KW-1185">Reference proteome</keyword>
<protein>
    <recommendedName>
        <fullName evidence="1">DUF1985 domain-containing protein</fullName>
    </recommendedName>
</protein>
<comment type="caution">
    <text evidence="2">The sequence shown here is derived from an EMBL/GenBank/DDBJ whole genome shotgun (WGS) entry which is preliminary data.</text>
</comment>
<reference evidence="3" key="1">
    <citation type="submission" date="2016-06" db="EMBL/GenBank/DDBJ databases">
        <title>Parallel loss of symbiosis genes in relatives of nitrogen-fixing non-legume Parasponia.</title>
        <authorList>
            <person name="Van Velzen R."/>
            <person name="Holmer R."/>
            <person name="Bu F."/>
            <person name="Rutten L."/>
            <person name="Van Zeijl A."/>
            <person name="Liu W."/>
            <person name="Santuari L."/>
            <person name="Cao Q."/>
            <person name="Sharma T."/>
            <person name="Shen D."/>
            <person name="Roswanjaya Y."/>
            <person name="Wardhani T."/>
            <person name="Kalhor M.S."/>
            <person name="Jansen J."/>
            <person name="Van den Hoogen J."/>
            <person name="Gungor B."/>
            <person name="Hartog M."/>
            <person name="Hontelez J."/>
            <person name="Verver J."/>
            <person name="Yang W.-C."/>
            <person name="Schijlen E."/>
            <person name="Repin R."/>
            <person name="Schilthuizen M."/>
            <person name="Schranz E."/>
            <person name="Heidstra R."/>
            <person name="Miyata K."/>
            <person name="Fedorova E."/>
            <person name="Kohlen W."/>
            <person name="Bisseling T."/>
            <person name="Smit S."/>
            <person name="Geurts R."/>
        </authorList>
    </citation>
    <scope>NUCLEOTIDE SEQUENCE [LARGE SCALE GENOMIC DNA]</scope>
    <source>
        <strain evidence="3">cv. RG33-2</strain>
    </source>
</reference>
<proteinExistence type="predicted"/>
<dbReference type="Pfam" id="PF09331">
    <property type="entry name" value="DUF1985"/>
    <property type="match status" value="1"/>
</dbReference>
<feature type="domain" description="DUF1985" evidence="1">
    <location>
        <begin position="12"/>
        <end position="92"/>
    </location>
</feature>
<dbReference type="OrthoDB" id="1750169at2759"/>
<dbReference type="AlphaFoldDB" id="A0A2P5FRX3"/>
<evidence type="ECO:0000313" key="3">
    <source>
        <dbReference type="Proteomes" id="UP000237000"/>
    </source>
</evidence>
<dbReference type="PANTHER" id="PTHR48449">
    <property type="entry name" value="DUF1985 DOMAIN-CONTAINING PROTEIN"/>
    <property type="match status" value="1"/>
</dbReference>
<name>A0A2P5FRX3_TREOI</name>